<dbReference type="PANTHER" id="PTHR23182:SF3">
    <property type="entry name" value="BREAKPOINT CLUSTER REGION PROTEIN"/>
    <property type="match status" value="1"/>
</dbReference>
<dbReference type="Pfam" id="PF19057">
    <property type="entry name" value="PH_19"/>
    <property type="match status" value="1"/>
</dbReference>
<dbReference type="SUPFAM" id="SSF50729">
    <property type="entry name" value="PH domain-like"/>
    <property type="match status" value="1"/>
</dbReference>
<protein>
    <submittedName>
        <fullName evidence="1">Uncharacterized protein</fullName>
    </submittedName>
</protein>
<comment type="caution">
    <text evidence="1">The sequence shown here is derived from an EMBL/GenBank/DDBJ whole genome shotgun (WGS) entry which is preliminary data.</text>
</comment>
<dbReference type="PANTHER" id="PTHR23182">
    <property type="entry name" value="BREAKPOINT CLUSTER REGION PROTEIN BCR"/>
    <property type="match status" value="1"/>
</dbReference>
<dbReference type="EMBL" id="JASSZA010000001">
    <property type="protein sequence ID" value="KAK2121127.1"/>
    <property type="molecule type" value="Genomic_DNA"/>
</dbReference>
<name>A0ABQ9WHK1_SAGOE</name>
<dbReference type="Proteomes" id="UP001266305">
    <property type="component" value="Unassembled WGS sequence"/>
</dbReference>
<reference evidence="1 2" key="1">
    <citation type="submission" date="2023-05" db="EMBL/GenBank/DDBJ databases">
        <title>B98-5 Cell Line De Novo Hybrid Assembly: An Optical Mapping Approach.</title>
        <authorList>
            <person name="Kananen K."/>
            <person name="Auerbach J.A."/>
            <person name="Kautto E."/>
            <person name="Blachly J.S."/>
        </authorList>
    </citation>
    <scope>NUCLEOTIDE SEQUENCE [LARGE SCALE GENOMIC DNA]</scope>
    <source>
        <strain evidence="1">B95-8</strain>
        <tissue evidence="1">Cell line</tissue>
    </source>
</reference>
<keyword evidence="2" id="KW-1185">Reference proteome</keyword>
<dbReference type="InterPro" id="IPR037769">
    <property type="entry name" value="Abr/Bcr"/>
</dbReference>
<organism evidence="1 2">
    <name type="scientific">Saguinus oedipus</name>
    <name type="common">Cotton-top tamarin</name>
    <name type="synonym">Oedipomidas oedipus</name>
    <dbReference type="NCBI Taxonomy" id="9490"/>
    <lineage>
        <taxon>Eukaryota</taxon>
        <taxon>Metazoa</taxon>
        <taxon>Chordata</taxon>
        <taxon>Craniata</taxon>
        <taxon>Vertebrata</taxon>
        <taxon>Euteleostomi</taxon>
        <taxon>Mammalia</taxon>
        <taxon>Eutheria</taxon>
        <taxon>Euarchontoglires</taxon>
        <taxon>Primates</taxon>
        <taxon>Haplorrhini</taxon>
        <taxon>Platyrrhini</taxon>
        <taxon>Cebidae</taxon>
        <taxon>Callitrichinae</taxon>
        <taxon>Saguinus</taxon>
    </lineage>
</organism>
<dbReference type="InterPro" id="IPR011993">
    <property type="entry name" value="PH-like_dom_sf"/>
</dbReference>
<sequence>MNKTFWKHRQLLKDSFMVELVEGACKLRHVFLFTNLLLCTKLKKQSGGKTQQYDCRWYIPLTDLSFQMVDDLEAVPNIPLVPGEELDALKIKISQIKSDIQREKEVGGKKGWAWAQGRPGRVDTVGQESSALVQLRSLLHPNPAHLGAQGSFKTGVNVVLFILVGP</sequence>
<accession>A0ABQ9WHK1</accession>
<dbReference type="Gene3D" id="2.30.29.30">
    <property type="entry name" value="Pleckstrin-homology domain (PH domain)/Phosphotyrosine-binding domain (PTB)"/>
    <property type="match status" value="1"/>
</dbReference>
<gene>
    <name evidence="1" type="ORF">P7K49_002513</name>
</gene>
<evidence type="ECO:0000313" key="2">
    <source>
        <dbReference type="Proteomes" id="UP001266305"/>
    </source>
</evidence>
<evidence type="ECO:0000313" key="1">
    <source>
        <dbReference type="EMBL" id="KAK2121127.1"/>
    </source>
</evidence>
<proteinExistence type="predicted"/>